<evidence type="ECO:0000313" key="2">
    <source>
        <dbReference type="Proteomes" id="UP000245618"/>
    </source>
</evidence>
<dbReference type="SUPFAM" id="SSF55961">
    <property type="entry name" value="Bet v1-like"/>
    <property type="match status" value="1"/>
</dbReference>
<dbReference type="InterPro" id="IPR023393">
    <property type="entry name" value="START-like_dom_sf"/>
</dbReference>
<organism evidence="1 2">
    <name type="scientific">Flavobacterium laiguense</name>
    <dbReference type="NCBI Taxonomy" id="2169409"/>
    <lineage>
        <taxon>Bacteria</taxon>
        <taxon>Pseudomonadati</taxon>
        <taxon>Bacteroidota</taxon>
        <taxon>Flavobacteriia</taxon>
        <taxon>Flavobacteriales</taxon>
        <taxon>Flavobacteriaceae</taxon>
        <taxon>Flavobacterium</taxon>
    </lineage>
</organism>
<keyword evidence="2" id="KW-1185">Reference proteome</keyword>
<dbReference type="OrthoDB" id="9807923at2"/>
<comment type="caution">
    <text evidence="1">The sequence shown here is derived from an EMBL/GenBank/DDBJ whole genome shotgun (WGS) entry which is preliminary data.</text>
</comment>
<dbReference type="AlphaFoldDB" id="A0A2U1JX50"/>
<gene>
    <name evidence="1" type="ORF">DB891_08970</name>
</gene>
<dbReference type="Proteomes" id="UP000245618">
    <property type="component" value="Unassembled WGS sequence"/>
</dbReference>
<dbReference type="CDD" id="cd07818">
    <property type="entry name" value="SRPBCC_1"/>
    <property type="match status" value="1"/>
</dbReference>
<sequence>MRIIKYLFLLLLLSLVALTIFIATQKGDFTVKSSKTINSPKATVFNYVNDYKNWGKFSSWITADTNIKLSYSPISIGKGSSLSWDGANDSGTIQTLYTKDNDSIVQKMDFNETSSDVTWHFKDTLGGTKVTWKSKGKMDFLLKVNSFLSGGTQNSLAKVFDKCLANLNKTLDFETNTFDVKVNGRVKKLETFYLRQSFTSKISDITRNANVIFPKILTFCKQNNIVLNGKPFIIYHTYDTIHNLTKVSFCIPIKEEIFTSEGSDILSGKLIPFEAVKTTLMGNYTYKGKALDKSLEYFTTNKIIADSTFSHMEIFTIGKKEAKTPSKWVTEIYYPIKPKAIPAPYKRVIKDSLTLTPTTIKSEDKSEF</sequence>
<dbReference type="Gene3D" id="3.20.80.10">
    <property type="entry name" value="Regulatory factor, effector binding domain"/>
    <property type="match status" value="1"/>
</dbReference>
<dbReference type="InterPro" id="IPR011256">
    <property type="entry name" value="Reg_factor_effector_dom_sf"/>
</dbReference>
<name>A0A2U1JX50_9FLAO</name>
<dbReference type="Gene3D" id="3.30.530.20">
    <property type="match status" value="1"/>
</dbReference>
<proteinExistence type="predicted"/>
<reference evidence="1 2" key="1">
    <citation type="submission" date="2018-04" db="EMBL/GenBank/DDBJ databases">
        <title>Flavobacterium sp. nov., isolated from glacier ice.</title>
        <authorList>
            <person name="Liu Q."/>
            <person name="Xin Y.-H."/>
        </authorList>
    </citation>
    <scope>NUCLEOTIDE SEQUENCE [LARGE SCALE GENOMIC DNA]</scope>
    <source>
        <strain evidence="1 2">LB2P30</strain>
    </source>
</reference>
<evidence type="ECO:0000313" key="1">
    <source>
        <dbReference type="EMBL" id="PWA09403.1"/>
    </source>
</evidence>
<dbReference type="SUPFAM" id="SSF55136">
    <property type="entry name" value="Probable bacterial effector-binding domain"/>
    <property type="match status" value="1"/>
</dbReference>
<protein>
    <submittedName>
        <fullName evidence="1">Transcriptional regulator</fullName>
    </submittedName>
</protein>
<accession>A0A2U1JX50</accession>
<dbReference type="RefSeq" id="WP_116762686.1">
    <property type="nucleotide sequence ID" value="NZ_QCZH01000007.1"/>
</dbReference>
<dbReference type="EMBL" id="QCZH01000007">
    <property type="protein sequence ID" value="PWA09403.1"/>
    <property type="molecule type" value="Genomic_DNA"/>
</dbReference>